<gene>
    <name evidence="2" type="ORF">CERSUDRAFT_92617</name>
</gene>
<name>M2R691_CERS8</name>
<accession>M2R691</accession>
<feature type="compositionally biased region" description="Low complexity" evidence="1">
    <location>
        <begin position="379"/>
        <end position="391"/>
    </location>
</feature>
<dbReference type="EMBL" id="KB445793">
    <property type="protein sequence ID" value="EMD40115.1"/>
    <property type="molecule type" value="Genomic_DNA"/>
</dbReference>
<feature type="compositionally biased region" description="Low complexity" evidence="1">
    <location>
        <begin position="700"/>
        <end position="725"/>
    </location>
</feature>
<evidence type="ECO:0000313" key="2">
    <source>
        <dbReference type="EMBL" id="EMD40115.1"/>
    </source>
</evidence>
<feature type="region of interest" description="Disordered" evidence="1">
    <location>
        <begin position="629"/>
        <end position="671"/>
    </location>
</feature>
<evidence type="ECO:0000256" key="1">
    <source>
        <dbReference type="SAM" id="MobiDB-lite"/>
    </source>
</evidence>
<proteinExistence type="predicted"/>
<evidence type="ECO:0000313" key="3">
    <source>
        <dbReference type="Proteomes" id="UP000016930"/>
    </source>
</evidence>
<dbReference type="AlphaFoldDB" id="M2R691"/>
<feature type="region of interest" description="Disordered" evidence="1">
    <location>
        <begin position="473"/>
        <end position="507"/>
    </location>
</feature>
<feature type="compositionally biased region" description="Basic and acidic residues" evidence="1">
    <location>
        <begin position="148"/>
        <end position="159"/>
    </location>
</feature>
<protein>
    <submittedName>
        <fullName evidence="2">Uncharacterized protein</fullName>
    </submittedName>
</protein>
<feature type="region of interest" description="Disordered" evidence="1">
    <location>
        <begin position="520"/>
        <end position="560"/>
    </location>
</feature>
<feature type="compositionally biased region" description="Acidic residues" evidence="1">
    <location>
        <begin position="524"/>
        <end position="535"/>
    </location>
</feature>
<feature type="compositionally biased region" description="Acidic residues" evidence="1">
    <location>
        <begin position="117"/>
        <end position="126"/>
    </location>
</feature>
<feature type="region of interest" description="Disordered" evidence="1">
    <location>
        <begin position="368"/>
        <end position="401"/>
    </location>
</feature>
<keyword evidence="3" id="KW-1185">Reference proteome</keyword>
<dbReference type="OrthoDB" id="3270652at2759"/>
<reference evidence="2 3" key="1">
    <citation type="journal article" date="2012" name="Proc. Natl. Acad. Sci. U.S.A.">
        <title>Comparative genomics of Ceriporiopsis subvermispora and Phanerochaete chrysosporium provide insight into selective ligninolysis.</title>
        <authorList>
            <person name="Fernandez-Fueyo E."/>
            <person name="Ruiz-Duenas F.J."/>
            <person name="Ferreira P."/>
            <person name="Floudas D."/>
            <person name="Hibbett D.S."/>
            <person name="Canessa P."/>
            <person name="Larrondo L.F."/>
            <person name="James T.Y."/>
            <person name="Seelenfreund D."/>
            <person name="Lobos S."/>
            <person name="Polanco R."/>
            <person name="Tello M."/>
            <person name="Honda Y."/>
            <person name="Watanabe T."/>
            <person name="Watanabe T."/>
            <person name="Ryu J.S."/>
            <person name="Kubicek C.P."/>
            <person name="Schmoll M."/>
            <person name="Gaskell J."/>
            <person name="Hammel K.E."/>
            <person name="St John F.J."/>
            <person name="Vanden Wymelenberg A."/>
            <person name="Sabat G."/>
            <person name="Splinter BonDurant S."/>
            <person name="Syed K."/>
            <person name="Yadav J.S."/>
            <person name="Doddapaneni H."/>
            <person name="Subramanian V."/>
            <person name="Lavin J.L."/>
            <person name="Oguiza J.A."/>
            <person name="Perez G."/>
            <person name="Pisabarro A.G."/>
            <person name="Ramirez L."/>
            <person name="Santoyo F."/>
            <person name="Master E."/>
            <person name="Coutinho P.M."/>
            <person name="Henrissat B."/>
            <person name="Lombard V."/>
            <person name="Magnuson J.K."/>
            <person name="Kuees U."/>
            <person name="Hori C."/>
            <person name="Igarashi K."/>
            <person name="Samejima M."/>
            <person name="Held B.W."/>
            <person name="Barry K.W."/>
            <person name="LaButti K.M."/>
            <person name="Lapidus A."/>
            <person name="Lindquist E.A."/>
            <person name="Lucas S.M."/>
            <person name="Riley R."/>
            <person name="Salamov A.A."/>
            <person name="Hoffmeister D."/>
            <person name="Schwenk D."/>
            <person name="Hadar Y."/>
            <person name="Yarden O."/>
            <person name="de Vries R.P."/>
            <person name="Wiebenga A."/>
            <person name="Stenlid J."/>
            <person name="Eastwood D."/>
            <person name="Grigoriev I.V."/>
            <person name="Berka R.M."/>
            <person name="Blanchette R.A."/>
            <person name="Kersten P."/>
            <person name="Martinez A.T."/>
            <person name="Vicuna R."/>
            <person name="Cullen D."/>
        </authorList>
    </citation>
    <scope>NUCLEOTIDE SEQUENCE [LARGE SCALE GENOMIC DNA]</scope>
    <source>
        <strain evidence="2 3">B</strain>
    </source>
</reference>
<sequence length="826" mass="87207">MSTFTASGSSQTISQESTIAAPDPASLRAAALLTLRSKQRRPAAGSQGVVTRSRAVPSPSIELDYGQEGPSSGASFATSSASAAAPPPPPPVLVPPQLLRSEPQPMDIDGAQSREEGEIEEGEISDSEPPPSAIAHVLAPLSATPPRAAERGAVDKAKSVSESNQTNVKLEPVSSPIPRNLLSSTVAVRPPTQNGSSSVLAPVVDATHVRPGLTMTQAQYDTAKDIVLDLLGWGVPPEYLVDCGLSREIVYYVFAELNLRLPSNLDISGIPPYYPPLAPQSSLHTFAQVQPIELPVALPQRHDGTHTERTRRSSLVSPTSVASPSALSATAPAFVPSTTPTAEEASAARTLLDMEQQRREELRARKAVLESRRIKQQISGSSSTSMSVDESGPSTSAAKADSVDVAMVAVEDIPTKTVDDFLRSIGSASQKEKRPAPSPLSFTPTGEPVAMDVDDEAVPGLSISDEAWSATHSLPSASSTTSSMFASGTGTPTSAAAPSSSVTTSFSKTGHTVRFGVTSIVASDNDDDDDDDDEIPGLSVPEEPSSATEMAPPASRNRVAKRPVAADFVDMEPGPSQVQLSNGRTNHYHQPVYKRKTGSFAGLSGMRRCVINLSDSEDEVEDSIYGGESSTYLPLRGPPTYQPPSRSSSRAGIWSSRLNGSPEAIPSGQSTPVALLEKEQEIKRMRELIQQKEQTRLRKLAAASRRSTPPTASTPTIPAHPAAHPLVKQEEDESMATANLRRSHSTDSPYTLSNGNDVAEEQNVLSTVLPIARQSTDTPSISSRGSFSVSTSSVTTPTDAVPMGLEHPITDDRGESRSGSICYLVV</sequence>
<dbReference type="Proteomes" id="UP000016930">
    <property type="component" value="Unassembled WGS sequence"/>
</dbReference>
<feature type="region of interest" description="Disordered" evidence="1">
    <location>
        <begin position="296"/>
        <end position="346"/>
    </location>
</feature>
<feature type="compositionally biased region" description="Pro residues" evidence="1">
    <location>
        <begin position="85"/>
        <end position="94"/>
    </location>
</feature>
<feature type="compositionally biased region" description="Low complexity" evidence="1">
    <location>
        <begin position="70"/>
        <end position="84"/>
    </location>
</feature>
<feature type="region of interest" description="Disordered" evidence="1">
    <location>
        <begin position="36"/>
        <end position="175"/>
    </location>
</feature>
<feature type="region of interest" description="Disordered" evidence="1">
    <location>
        <begin position="1"/>
        <end position="23"/>
    </location>
</feature>
<organism evidence="2 3">
    <name type="scientific">Ceriporiopsis subvermispora (strain B)</name>
    <name type="common">White-rot fungus</name>
    <name type="synonym">Gelatoporia subvermispora</name>
    <dbReference type="NCBI Taxonomy" id="914234"/>
    <lineage>
        <taxon>Eukaryota</taxon>
        <taxon>Fungi</taxon>
        <taxon>Dikarya</taxon>
        <taxon>Basidiomycota</taxon>
        <taxon>Agaricomycotina</taxon>
        <taxon>Agaricomycetes</taxon>
        <taxon>Polyporales</taxon>
        <taxon>Gelatoporiaceae</taxon>
        <taxon>Gelatoporia</taxon>
    </lineage>
</organism>
<feature type="region of interest" description="Disordered" evidence="1">
    <location>
        <begin position="426"/>
        <end position="452"/>
    </location>
</feature>
<feature type="compositionally biased region" description="Basic and acidic residues" evidence="1">
    <location>
        <begin position="300"/>
        <end position="311"/>
    </location>
</feature>
<dbReference type="STRING" id="914234.M2R691"/>
<feature type="compositionally biased region" description="Low complexity" evidence="1">
    <location>
        <begin position="313"/>
        <end position="346"/>
    </location>
</feature>
<dbReference type="HOGENOM" id="CLU_012464_0_0_1"/>
<feature type="compositionally biased region" description="Polar residues" evidence="1">
    <location>
        <begin position="1"/>
        <end position="18"/>
    </location>
</feature>
<feature type="region of interest" description="Disordered" evidence="1">
    <location>
        <begin position="776"/>
        <end position="817"/>
    </location>
</feature>
<feature type="compositionally biased region" description="Polar residues" evidence="1">
    <location>
        <begin position="746"/>
        <end position="756"/>
    </location>
</feature>
<feature type="compositionally biased region" description="Low complexity" evidence="1">
    <location>
        <begin position="645"/>
        <end position="657"/>
    </location>
</feature>
<feature type="compositionally biased region" description="Low complexity" evidence="1">
    <location>
        <begin position="779"/>
        <end position="802"/>
    </location>
</feature>
<feature type="region of interest" description="Disordered" evidence="1">
    <location>
        <begin position="694"/>
        <end position="757"/>
    </location>
</feature>